<evidence type="ECO:0000256" key="2">
    <source>
        <dbReference type="ARBA" id="ARBA00022989"/>
    </source>
</evidence>
<evidence type="ECO:0000256" key="6">
    <source>
        <dbReference type="SAM" id="Phobius"/>
    </source>
</evidence>
<dbReference type="Gene3D" id="1.20.1250.20">
    <property type="entry name" value="MFS general substrate transporter like domains"/>
    <property type="match status" value="2"/>
</dbReference>
<feature type="transmembrane region" description="Helical" evidence="6">
    <location>
        <begin position="74"/>
        <end position="94"/>
    </location>
</feature>
<dbReference type="Pfam" id="PF07690">
    <property type="entry name" value="MFS_1"/>
    <property type="match status" value="1"/>
</dbReference>
<keyword evidence="1 6" id="KW-0812">Transmembrane</keyword>
<feature type="transmembrane region" description="Helical" evidence="6">
    <location>
        <begin position="205"/>
        <end position="223"/>
    </location>
</feature>
<feature type="compositionally biased region" description="Basic and acidic residues" evidence="5">
    <location>
        <begin position="15"/>
        <end position="34"/>
    </location>
</feature>
<evidence type="ECO:0000256" key="3">
    <source>
        <dbReference type="ARBA" id="ARBA00023136"/>
    </source>
</evidence>
<evidence type="ECO:0000313" key="10">
    <source>
        <dbReference type="RefSeq" id="XP_035826146.1"/>
    </source>
</evidence>
<dbReference type="PANTHER" id="PTHR23121">
    <property type="entry name" value="SODIUM-DEPENDENT GLUCOSE TRANSPORTER 1"/>
    <property type="match status" value="1"/>
</dbReference>
<feature type="transmembrane region" description="Helical" evidence="6">
    <location>
        <begin position="279"/>
        <end position="299"/>
    </location>
</feature>
<feature type="transmembrane region" description="Helical" evidence="6">
    <location>
        <begin position="390"/>
        <end position="408"/>
    </location>
</feature>
<dbReference type="Proteomes" id="UP000694888">
    <property type="component" value="Unplaced"/>
</dbReference>
<feature type="transmembrane region" description="Helical" evidence="6">
    <location>
        <begin position="114"/>
        <end position="134"/>
    </location>
</feature>
<keyword evidence="3 6" id="KW-0472">Membrane</keyword>
<feature type="transmembrane region" description="Helical" evidence="6">
    <location>
        <begin position="415"/>
        <end position="437"/>
    </location>
</feature>
<feature type="transmembrane region" description="Helical" evidence="6">
    <location>
        <begin position="476"/>
        <end position="496"/>
    </location>
</feature>
<evidence type="ECO:0000313" key="8">
    <source>
        <dbReference type="RefSeq" id="XP_012939049.1"/>
    </source>
</evidence>
<gene>
    <name evidence="8 9 10" type="primary">LOC106012017</name>
</gene>
<organism evidence="7 10">
    <name type="scientific">Aplysia californica</name>
    <name type="common">California sea hare</name>
    <dbReference type="NCBI Taxonomy" id="6500"/>
    <lineage>
        <taxon>Eukaryota</taxon>
        <taxon>Metazoa</taxon>
        <taxon>Spiralia</taxon>
        <taxon>Lophotrochozoa</taxon>
        <taxon>Mollusca</taxon>
        <taxon>Gastropoda</taxon>
        <taxon>Heterobranchia</taxon>
        <taxon>Euthyneura</taxon>
        <taxon>Tectipleura</taxon>
        <taxon>Aplysiida</taxon>
        <taxon>Aplysioidea</taxon>
        <taxon>Aplysiidae</taxon>
        <taxon>Aplysia</taxon>
    </lineage>
</organism>
<keyword evidence="7" id="KW-1185">Reference proteome</keyword>
<evidence type="ECO:0000256" key="5">
    <source>
        <dbReference type="SAM" id="MobiDB-lite"/>
    </source>
</evidence>
<dbReference type="RefSeq" id="XP_012939050.1">
    <property type="nucleotide sequence ID" value="XM_013083596.2"/>
</dbReference>
<dbReference type="InterPro" id="IPR036259">
    <property type="entry name" value="MFS_trans_sf"/>
</dbReference>
<dbReference type="SUPFAM" id="SSF103473">
    <property type="entry name" value="MFS general substrate transporter"/>
    <property type="match status" value="1"/>
</dbReference>
<dbReference type="InterPro" id="IPR011701">
    <property type="entry name" value="MFS"/>
</dbReference>
<sequence length="598" mass="65517">MSDDAPHSFRTSVPPHDDGDKHAQNGSRTKEPKFTTLAHHEKEKMGEDSQWVQHTSVHTRDETISFWKLFLDNWIYVMTYCTTFGSFGVCVGFLGPTVFDLGCQTHSDLKEMNWVFFVQLIMTLVGSISAGFLADKVPVHSLMLTGAVGVSLSMFVIPACGNLGTLIFVLIVMGWCMGCLDCLANLKIIQMFGKNVGPFLQAMHCSYGIGAFVSPMIASAFLLNKDCSPYIDGFTIETPSYRTLAVNDSNVEPSTVTLHIPPQPQRVFRYRHMSKLPKAFYILGGLQLCIAGLVAYVIFQEKLGKLRPRSVSGEHSGHSHMIAPKKGNGNGKLGGWFRECCACGPRDVITVTLLTCLSLFVFDGLQSSFANYIYTYAHESGVEGLKKYEGAVLDACFWGLFALGRFLAIPVASKLTASFMLVVNIIGCSGALLLTILFRFNHVIIYVGTCSVGLFVSSMSPTVMSMAEQYIDINPSITTCLVVVAALGEALCPVIVGNLVVNLGPGSFLVFCFTFSCSAIFLYAVLLVTGRQTEKFYASKPESFIWLTSKQLVVEGESTVIKPNSIKYYSRMSESDSNMEMGAMGSQDQLNQSRSDSN</sequence>
<dbReference type="RefSeq" id="XP_012939049.1">
    <property type="nucleotide sequence ID" value="XM_013083595.2"/>
</dbReference>
<feature type="transmembrane region" description="Helical" evidence="6">
    <location>
        <begin position="165"/>
        <end position="184"/>
    </location>
</feature>
<keyword evidence="2 6" id="KW-1133">Transmembrane helix</keyword>
<name>A0ABM1VUQ4_APLCA</name>
<evidence type="ECO:0000313" key="9">
    <source>
        <dbReference type="RefSeq" id="XP_012939050.1"/>
    </source>
</evidence>
<proteinExistence type="predicted"/>
<feature type="transmembrane region" description="Helical" evidence="6">
    <location>
        <begin position="508"/>
        <end position="530"/>
    </location>
</feature>
<dbReference type="GeneID" id="106012017"/>
<evidence type="ECO:0000256" key="1">
    <source>
        <dbReference type="ARBA" id="ARBA00022692"/>
    </source>
</evidence>
<evidence type="ECO:0000256" key="4">
    <source>
        <dbReference type="ARBA" id="ARBA00040840"/>
    </source>
</evidence>
<protein>
    <recommendedName>
        <fullName evidence="4">Major facilitator superfamily domain-containing protein 4A</fullName>
    </recommendedName>
</protein>
<accession>A0ABM1VUQ4</accession>
<feature type="region of interest" description="Disordered" evidence="5">
    <location>
        <begin position="1"/>
        <end position="34"/>
    </location>
</feature>
<dbReference type="PANTHER" id="PTHR23121:SF10">
    <property type="entry name" value="MAJOR FACILITATOR SUPERFAMILY DOMAIN-CONTAINING PROTEIN 4A"/>
    <property type="match status" value="1"/>
</dbReference>
<feature type="transmembrane region" description="Helical" evidence="6">
    <location>
        <begin position="443"/>
        <end position="464"/>
    </location>
</feature>
<reference evidence="8 9" key="1">
    <citation type="submission" date="2025-05" db="UniProtKB">
        <authorList>
            <consortium name="RefSeq"/>
        </authorList>
    </citation>
    <scope>IDENTIFICATION</scope>
</reference>
<evidence type="ECO:0000313" key="7">
    <source>
        <dbReference type="Proteomes" id="UP000694888"/>
    </source>
</evidence>
<feature type="transmembrane region" description="Helical" evidence="6">
    <location>
        <begin position="348"/>
        <end position="370"/>
    </location>
</feature>
<dbReference type="RefSeq" id="XP_035826146.1">
    <property type="nucleotide sequence ID" value="XM_035970253.1"/>
</dbReference>